<feature type="signal peptide" evidence="1">
    <location>
        <begin position="1"/>
        <end position="20"/>
    </location>
</feature>
<dbReference type="InterPro" id="IPR040756">
    <property type="entry name" value="Peptidase_M61_N"/>
</dbReference>
<dbReference type="KEGG" id="pej:FYC62_13155"/>
<feature type="domain" description="Peptidase M61 N-terminal" evidence="4">
    <location>
        <begin position="26"/>
        <end position="188"/>
    </location>
</feature>
<feature type="domain" description="Peptidase M61 catalytic" evidence="2">
    <location>
        <begin position="286"/>
        <end position="405"/>
    </location>
</feature>
<dbReference type="InterPro" id="IPR024191">
    <property type="entry name" value="Peptidase_M61"/>
</dbReference>
<dbReference type="Gene3D" id="2.30.42.10">
    <property type="match status" value="1"/>
</dbReference>
<dbReference type="RefSeq" id="WP_149075270.1">
    <property type="nucleotide sequence ID" value="NZ_CP043329.1"/>
</dbReference>
<dbReference type="Pfam" id="PF17899">
    <property type="entry name" value="Peptidase_M61_N"/>
    <property type="match status" value="1"/>
</dbReference>
<dbReference type="InterPro" id="IPR007963">
    <property type="entry name" value="Peptidase_M61_catalytic"/>
</dbReference>
<evidence type="ECO:0000259" key="3">
    <source>
        <dbReference type="Pfam" id="PF13180"/>
    </source>
</evidence>
<dbReference type="AlphaFoldDB" id="A0A5C0VK52"/>
<keyword evidence="6" id="KW-1185">Reference proteome</keyword>
<evidence type="ECO:0000256" key="1">
    <source>
        <dbReference type="SAM" id="SignalP"/>
    </source>
</evidence>
<protein>
    <submittedName>
        <fullName evidence="5">M61 family metallopeptidase</fullName>
    </submittedName>
</protein>
<feature type="domain" description="PDZ" evidence="3">
    <location>
        <begin position="515"/>
        <end position="569"/>
    </location>
</feature>
<name>A0A5C0VK52_9SPHI</name>
<evidence type="ECO:0000259" key="2">
    <source>
        <dbReference type="Pfam" id="PF05299"/>
    </source>
</evidence>
<gene>
    <name evidence="5" type="ORF">FYC62_13155</name>
</gene>
<dbReference type="InterPro" id="IPR036034">
    <property type="entry name" value="PDZ_sf"/>
</dbReference>
<feature type="chain" id="PRO_5022775001" evidence="1">
    <location>
        <begin position="21"/>
        <end position="609"/>
    </location>
</feature>
<dbReference type="InterPro" id="IPR027268">
    <property type="entry name" value="Peptidase_M4/M1_CTD_sf"/>
</dbReference>
<reference evidence="5 6" key="1">
    <citation type="submission" date="2019-08" db="EMBL/GenBank/DDBJ databases">
        <title>Pedobacter sp. nov., isolated from Han river, South Korea.</title>
        <authorList>
            <person name="Lee D.-H."/>
            <person name="Kim Y.-S."/>
            <person name="Hwang E.-M."/>
            <person name="Le Tran T.C."/>
            <person name="Cha C.-J."/>
        </authorList>
    </citation>
    <scope>NUCLEOTIDE SEQUENCE [LARGE SCALE GENOMIC DNA]</scope>
    <source>
        <strain evidence="5 6">CJ43</strain>
    </source>
</reference>
<organism evidence="5 6">
    <name type="scientific">Pedobacter aquae</name>
    <dbReference type="NCBI Taxonomy" id="2605747"/>
    <lineage>
        <taxon>Bacteria</taxon>
        <taxon>Pseudomonadati</taxon>
        <taxon>Bacteroidota</taxon>
        <taxon>Sphingobacteriia</taxon>
        <taxon>Sphingobacteriales</taxon>
        <taxon>Sphingobacteriaceae</taxon>
        <taxon>Pedobacter</taxon>
    </lineage>
</organism>
<evidence type="ECO:0000313" key="5">
    <source>
        <dbReference type="EMBL" id="QEK52497.1"/>
    </source>
</evidence>
<proteinExistence type="predicted"/>
<dbReference type="Gene3D" id="1.10.390.10">
    <property type="entry name" value="Neutral Protease Domain 2"/>
    <property type="match status" value="1"/>
</dbReference>
<accession>A0A5C0VK52</accession>
<dbReference type="InterPro" id="IPR001478">
    <property type="entry name" value="PDZ"/>
</dbReference>
<dbReference type="PIRSF" id="PIRSF016493">
    <property type="entry name" value="Glycyl_aminpptds"/>
    <property type="match status" value="1"/>
</dbReference>
<dbReference type="Gene3D" id="2.60.40.3650">
    <property type="match status" value="1"/>
</dbReference>
<evidence type="ECO:0000259" key="4">
    <source>
        <dbReference type="Pfam" id="PF17899"/>
    </source>
</evidence>
<dbReference type="Pfam" id="PF05299">
    <property type="entry name" value="Peptidase_M61"/>
    <property type="match status" value="1"/>
</dbReference>
<keyword evidence="1" id="KW-0732">Signal</keyword>
<dbReference type="SUPFAM" id="SSF50156">
    <property type="entry name" value="PDZ domain-like"/>
    <property type="match status" value="1"/>
</dbReference>
<dbReference type="SUPFAM" id="SSF55486">
    <property type="entry name" value="Metalloproteases ('zincins'), catalytic domain"/>
    <property type="match status" value="1"/>
</dbReference>
<dbReference type="Pfam" id="PF13180">
    <property type="entry name" value="PDZ_2"/>
    <property type="match status" value="1"/>
</dbReference>
<dbReference type="EMBL" id="CP043329">
    <property type="protein sequence ID" value="QEK52497.1"/>
    <property type="molecule type" value="Genomic_DNA"/>
</dbReference>
<dbReference type="Proteomes" id="UP000323653">
    <property type="component" value="Chromosome"/>
</dbReference>
<evidence type="ECO:0000313" key="6">
    <source>
        <dbReference type="Proteomes" id="UP000323653"/>
    </source>
</evidence>
<sequence length="609" mass="68412">MVKKLSLLIALSLNGFRIWAQENPISYTLSLNNAVHHEAQISLVIPNPPQDSFVVKMARSSPGRYATHEFGKNVYDVLAYQADGKQLKIKQIEGDAFQISGHQGSVKITYTLFGNRVDGTYVGIDHRHAHLNIPASFMFVPALQERPIDLKILLPNKQWQVYTQLPVDSGIYKAKNLQYFMDSPIEISAATMKSFDVLNKDGSAQKIKIVYHGAAADSTLQDLTSKTKKIVKEAEAVFGELPQFDFKEYTFLIDVLPSNASDGMEHRNSTVIPQQAANLESSISDVLSTISHEFFHAWNVERIRPKTLEPFNFEKANMSDELWFAEGFTQYYGELLQARAGVTSIDDFLNNQGYFLNSVLNSPGANRYSPIEISRRAVFVDAGVAIDPTNNHNIYSSYYLYGNIIALALDLSLQSQFNLSLDDYMKLLWQKHGKTEIPYTVADLQQTLATLTSDDFAKTFFANYIYGIQKPNYRALLAKAGYDLNRTKPFAAYVGNLRFNSENGKLKLLSSALFNTPIYDAGIAAGDYILSADSTNFSKSEDFEAFLATKKPGEQITLTYERDGKVKNTLLTLTYNPTLGLNTYEKLGMELTPEILAFREKWLKSKSIE</sequence>